<evidence type="ECO:0000256" key="1">
    <source>
        <dbReference type="ARBA" id="ARBA00004651"/>
    </source>
</evidence>
<accession>A0A941HQ75</accession>
<dbReference type="CDD" id="cd18540">
    <property type="entry name" value="ABC_6TM_exporter_like"/>
    <property type="match status" value="1"/>
</dbReference>
<dbReference type="Gene3D" id="1.20.1560.10">
    <property type="entry name" value="ABC transporter type 1, transmembrane domain"/>
    <property type="match status" value="1"/>
</dbReference>
<feature type="transmembrane region" description="Helical" evidence="8">
    <location>
        <begin position="276"/>
        <end position="294"/>
    </location>
</feature>
<sequence>MEEKKEMKLKVDKQIWKEMIHYLKDFKKDFLILCGFMVSLAALDVVFPLISKFAIDNYVKAKDLNGLPVVGVLYTALSVLLATVVFLFIRHAGKIEMNMLYKMRKDSFEKLQKLSFSYYDKNAVGWMIARTTSDAAKISETVAWGVVDLVWGLTMMLGVSVVMLIVNWKLALVTLLTLPFLAVISVFFEKKMLVSYRNVRKINSKITGLFNDGIVGAKTTKTLVRESLNIGEFKDVTQDMKKVSVRAATLSAGYLPLTLFISAVGTVLTLYFGSNFLMDGAITYGTLVLFITYARQFFDPIMELARIYTEMISAQAAAERVMGLLQEKEEIVDLVEKSPHEDKPIEGRVTFEHVDFWYKEGEYILKDFNLDVKAGETIALVGETGSGKSTIVNLACRFYEPTGGRILIDGEDYREKTQHWLHSNIGYVLQAPHLFSGTIKDNIRYGKLDATDEEIMEAARVVHAHDFIMKLEKGYDTEVGEGGGMLSTGEKQLVSFARAIIAKPSLFFLDEATSSIDTESEAKIQKAIEVVLHKRTSFIVAHRLSTIRNADRILVIEDGEILEQGTHEELLRQEGHYYELYTSQFMEEAGMDLLQAKRSVS</sequence>
<dbReference type="SUPFAM" id="SSF52540">
    <property type="entry name" value="P-loop containing nucleoside triphosphate hydrolases"/>
    <property type="match status" value="1"/>
</dbReference>
<dbReference type="CDD" id="cd03254">
    <property type="entry name" value="ABCC_Glucan_exporter_like"/>
    <property type="match status" value="1"/>
</dbReference>
<dbReference type="GO" id="GO:0016887">
    <property type="term" value="F:ATP hydrolysis activity"/>
    <property type="evidence" value="ECO:0007669"/>
    <property type="project" value="InterPro"/>
</dbReference>
<comment type="subcellular location">
    <subcellularLocation>
        <location evidence="1">Cell membrane</location>
        <topology evidence="1">Multi-pass membrane protein</topology>
    </subcellularLocation>
</comment>
<keyword evidence="7 8" id="KW-0472">Membrane</keyword>
<feature type="domain" description="ABC transmembrane type-1" evidence="10">
    <location>
        <begin position="31"/>
        <end position="313"/>
    </location>
</feature>
<feature type="transmembrane region" description="Helical" evidence="8">
    <location>
        <begin position="30"/>
        <end position="50"/>
    </location>
</feature>
<dbReference type="InterPro" id="IPR036640">
    <property type="entry name" value="ABC1_TM_sf"/>
</dbReference>
<keyword evidence="4" id="KW-0547">Nucleotide-binding</keyword>
<dbReference type="GO" id="GO:0015421">
    <property type="term" value="F:ABC-type oligopeptide transporter activity"/>
    <property type="evidence" value="ECO:0007669"/>
    <property type="project" value="TreeGrafter"/>
</dbReference>
<evidence type="ECO:0000256" key="2">
    <source>
        <dbReference type="ARBA" id="ARBA00022448"/>
    </source>
</evidence>
<feature type="domain" description="ABC transporter" evidence="9">
    <location>
        <begin position="349"/>
        <end position="583"/>
    </location>
</feature>
<evidence type="ECO:0000256" key="8">
    <source>
        <dbReference type="SAM" id="Phobius"/>
    </source>
</evidence>
<dbReference type="PROSITE" id="PS50929">
    <property type="entry name" value="ABC_TM1F"/>
    <property type="match status" value="1"/>
</dbReference>
<dbReference type="PROSITE" id="PS50893">
    <property type="entry name" value="ABC_TRANSPORTER_2"/>
    <property type="match status" value="1"/>
</dbReference>
<organism evidence="11 12">
    <name type="scientific">Proteiniclasticum sediminis</name>
    <dbReference type="NCBI Taxonomy" id="2804028"/>
    <lineage>
        <taxon>Bacteria</taxon>
        <taxon>Bacillati</taxon>
        <taxon>Bacillota</taxon>
        <taxon>Clostridia</taxon>
        <taxon>Eubacteriales</taxon>
        <taxon>Clostridiaceae</taxon>
        <taxon>Proteiniclasticum</taxon>
    </lineage>
</organism>
<evidence type="ECO:0000256" key="6">
    <source>
        <dbReference type="ARBA" id="ARBA00022989"/>
    </source>
</evidence>
<name>A0A941HQ75_9CLOT</name>
<dbReference type="SMART" id="SM00382">
    <property type="entry name" value="AAA"/>
    <property type="match status" value="1"/>
</dbReference>
<keyword evidence="5 11" id="KW-0067">ATP-binding</keyword>
<evidence type="ECO:0000256" key="3">
    <source>
        <dbReference type="ARBA" id="ARBA00022692"/>
    </source>
</evidence>
<comment type="caution">
    <text evidence="11">The sequence shown here is derived from an EMBL/GenBank/DDBJ whole genome shotgun (WGS) entry which is preliminary data.</text>
</comment>
<dbReference type="RefSeq" id="WP_211800315.1">
    <property type="nucleotide sequence ID" value="NZ_JAGSCS010000004.1"/>
</dbReference>
<evidence type="ECO:0000256" key="4">
    <source>
        <dbReference type="ARBA" id="ARBA00022741"/>
    </source>
</evidence>
<dbReference type="Pfam" id="PF00664">
    <property type="entry name" value="ABC_membrane"/>
    <property type="match status" value="1"/>
</dbReference>
<reference evidence="11" key="1">
    <citation type="submission" date="2021-04" db="EMBL/GenBank/DDBJ databases">
        <title>Proteiniclasticum sedimins sp. nov., an obligate anaerobic bacterium isolated from anaerobic sludge.</title>
        <authorList>
            <person name="Liu J."/>
        </authorList>
    </citation>
    <scope>NUCLEOTIDE SEQUENCE</scope>
    <source>
        <strain evidence="11">BAD-10</strain>
    </source>
</reference>
<evidence type="ECO:0000259" key="10">
    <source>
        <dbReference type="PROSITE" id="PS50929"/>
    </source>
</evidence>
<evidence type="ECO:0000256" key="5">
    <source>
        <dbReference type="ARBA" id="ARBA00022840"/>
    </source>
</evidence>
<dbReference type="Pfam" id="PF00005">
    <property type="entry name" value="ABC_tran"/>
    <property type="match status" value="1"/>
</dbReference>
<feature type="transmembrane region" description="Helical" evidence="8">
    <location>
        <begin position="142"/>
        <end position="164"/>
    </location>
</feature>
<feature type="transmembrane region" description="Helical" evidence="8">
    <location>
        <begin position="70"/>
        <end position="89"/>
    </location>
</feature>
<dbReference type="InterPro" id="IPR039421">
    <property type="entry name" value="Type_1_exporter"/>
</dbReference>
<dbReference type="InterPro" id="IPR027417">
    <property type="entry name" value="P-loop_NTPase"/>
</dbReference>
<dbReference type="Gene3D" id="3.40.50.300">
    <property type="entry name" value="P-loop containing nucleotide triphosphate hydrolases"/>
    <property type="match status" value="1"/>
</dbReference>
<dbReference type="EMBL" id="JAGSCS010000004">
    <property type="protein sequence ID" value="MBR0575740.1"/>
    <property type="molecule type" value="Genomic_DNA"/>
</dbReference>
<feature type="transmembrane region" description="Helical" evidence="8">
    <location>
        <begin position="170"/>
        <end position="188"/>
    </location>
</feature>
<keyword evidence="12" id="KW-1185">Reference proteome</keyword>
<dbReference type="FunFam" id="3.40.50.300:FF:000287">
    <property type="entry name" value="Multidrug ABC transporter ATP-binding protein"/>
    <property type="match status" value="1"/>
</dbReference>
<protein>
    <submittedName>
        <fullName evidence="11">ABC transporter ATP-binding protein</fullName>
    </submittedName>
</protein>
<dbReference type="InterPro" id="IPR003593">
    <property type="entry name" value="AAA+_ATPase"/>
</dbReference>
<evidence type="ECO:0000256" key="7">
    <source>
        <dbReference type="ARBA" id="ARBA00023136"/>
    </source>
</evidence>
<keyword evidence="3 8" id="KW-0812">Transmembrane</keyword>
<dbReference type="InterPro" id="IPR011527">
    <property type="entry name" value="ABC1_TM_dom"/>
</dbReference>
<dbReference type="Proteomes" id="UP000675379">
    <property type="component" value="Unassembled WGS sequence"/>
</dbReference>
<dbReference type="GO" id="GO:0005886">
    <property type="term" value="C:plasma membrane"/>
    <property type="evidence" value="ECO:0007669"/>
    <property type="project" value="UniProtKB-SubCell"/>
</dbReference>
<gene>
    <name evidence="11" type="ORF">KCG48_05210</name>
</gene>
<dbReference type="GO" id="GO:0005524">
    <property type="term" value="F:ATP binding"/>
    <property type="evidence" value="ECO:0007669"/>
    <property type="project" value="UniProtKB-KW"/>
</dbReference>
<feature type="transmembrane region" description="Helical" evidence="8">
    <location>
        <begin position="247"/>
        <end position="270"/>
    </location>
</feature>
<keyword evidence="6 8" id="KW-1133">Transmembrane helix</keyword>
<dbReference type="InterPro" id="IPR003439">
    <property type="entry name" value="ABC_transporter-like_ATP-bd"/>
</dbReference>
<dbReference type="AlphaFoldDB" id="A0A941HQ75"/>
<evidence type="ECO:0000313" key="11">
    <source>
        <dbReference type="EMBL" id="MBR0575740.1"/>
    </source>
</evidence>
<evidence type="ECO:0000259" key="9">
    <source>
        <dbReference type="PROSITE" id="PS50893"/>
    </source>
</evidence>
<keyword evidence="2" id="KW-0813">Transport</keyword>
<proteinExistence type="predicted"/>
<evidence type="ECO:0000313" key="12">
    <source>
        <dbReference type="Proteomes" id="UP000675379"/>
    </source>
</evidence>
<dbReference type="PANTHER" id="PTHR43394:SF1">
    <property type="entry name" value="ATP-BINDING CASSETTE SUB-FAMILY B MEMBER 10, MITOCHONDRIAL"/>
    <property type="match status" value="1"/>
</dbReference>
<dbReference type="PANTHER" id="PTHR43394">
    <property type="entry name" value="ATP-DEPENDENT PERMEASE MDL1, MITOCHONDRIAL"/>
    <property type="match status" value="1"/>
</dbReference>
<dbReference type="SUPFAM" id="SSF90123">
    <property type="entry name" value="ABC transporter transmembrane region"/>
    <property type="match status" value="1"/>
</dbReference>